<feature type="chain" id="PRO_5021027792" evidence="13">
    <location>
        <begin position="24"/>
        <end position="756"/>
    </location>
</feature>
<evidence type="ECO:0000256" key="2">
    <source>
        <dbReference type="ARBA" id="ARBA00022448"/>
    </source>
</evidence>
<feature type="short sequence motif" description="TonB box" evidence="11">
    <location>
        <begin position="31"/>
        <end position="37"/>
    </location>
</feature>
<dbReference type="GO" id="GO:0015344">
    <property type="term" value="F:siderophore uptake transmembrane transporter activity"/>
    <property type="evidence" value="ECO:0007669"/>
    <property type="project" value="TreeGrafter"/>
</dbReference>
<evidence type="ECO:0000259" key="15">
    <source>
        <dbReference type="Pfam" id="PF07715"/>
    </source>
</evidence>
<dbReference type="PANTHER" id="PTHR30069:SF53">
    <property type="entry name" value="COLICIN I RECEPTOR-RELATED"/>
    <property type="match status" value="1"/>
</dbReference>
<evidence type="ECO:0000256" key="13">
    <source>
        <dbReference type="SAM" id="SignalP"/>
    </source>
</evidence>
<evidence type="ECO:0000259" key="14">
    <source>
        <dbReference type="Pfam" id="PF00593"/>
    </source>
</evidence>
<organism evidence="16 17">
    <name type="scientific">Thiopseudomonas denitrificans</name>
    <dbReference type="NCBI Taxonomy" id="1501432"/>
    <lineage>
        <taxon>Bacteria</taxon>
        <taxon>Pseudomonadati</taxon>
        <taxon>Pseudomonadota</taxon>
        <taxon>Gammaproteobacteria</taxon>
        <taxon>Pseudomonadales</taxon>
        <taxon>Pseudomonadaceae</taxon>
        <taxon>Thiopseudomonas</taxon>
    </lineage>
</organism>
<dbReference type="Pfam" id="PF07715">
    <property type="entry name" value="Plug"/>
    <property type="match status" value="1"/>
</dbReference>
<dbReference type="CDD" id="cd01347">
    <property type="entry name" value="ligand_gated_channel"/>
    <property type="match status" value="1"/>
</dbReference>
<proteinExistence type="inferred from homology"/>
<evidence type="ECO:0000256" key="12">
    <source>
        <dbReference type="RuleBase" id="RU003357"/>
    </source>
</evidence>
<comment type="caution">
    <text evidence="16">The sequence shown here is derived from an EMBL/GenBank/DDBJ whole genome shotgun (WGS) entry which is preliminary data.</text>
</comment>
<evidence type="ECO:0000313" key="16">
    <source>
        <dbReference type="EMBL" id="TDQ36481.1"/>
    </source>
</evidence>
<evidence type="ECO:0000313" key="17">
    <source>
        <dbReference type="Proteomes" id="UP000294575"/>
    </source>
</evidence>
<evidence type="ECO:0000256" key="11">
    <source>
        <dbReference type="PROSITE-ProRule" id="PRU10143"/>
    </source>
</evidence>
<dbReference type="InterPro" id="IPR012910">
    <property type="entry name" value="Plug_dom"/>
</dbReference>
<dbReference type="Gene3D" id="2.40.170.20">
    <property type="entry name" value="TonB-dependent receptor, beta-barrel domain"/>
    <property type="match status" value="1"/>
</dbReference>
<dbReference type="PROSITE" id="PS00430">
    <property type="entry name" value="TONB_DEPENDENT_REC_1"/>
    <property type="match status" value="1"/>
</dbReference>
<dbReference type="Proteomes" id="UP000294575">
    <property type="component" value="Unassembled WGS sequence"/>
</dbReference>
<dbReference type="SUPFAM" id="SSF56935">
    <property type="entry name" value="Porins"/>
    <property type="match status" value="1"/>
</dbReference>
<keyword evidence="4 10" id="KW-0812">Transmembrane</keyword>
<keyword evidence="7 11" id="KW-0798">TonB box</keyword>
<feature type="signal peptide" evidence="13">
    <location>
        <begin position="1"/>
        <end position="23"/>
    </location>
</feature>
<keyword evidence="2 10" id="KW-0813">Transport</keyword>
<name>A0A4R6TT24_9GAMM</name>
<protein>
    <submittedName>
        <fullName evidence="16">Outer membrane receptor for ferrienterochelin and colicins</fullName>
    </submittedName>
</protein>
<evidence type="ECO:0000256" key="9">
    <source>
        <dbReference type="ARBA" id="ARBA00023237"/>
    </source>
</evidence>
<evidence type="ECO:0000256" key="7">
    <source>
        <dbReference type="ARBA" id="ARBA00023077"/>
    </source>
</evidence>
<dbReference type="PROSITE" id="PS52016">
    <property type="entry name" value="TONB_DEPENDENT_REC_3"/>
    <property type="match status" value="1"/>
</dbReference>
<evidence type="ECO:0000256" key="8">
    <source>
        <dbReference type="ARBA" id="ARBA00023136"/>
    </source>
</evidence>
<reference evidence="16 17" key="1">
    <citation type="submission" date="2019-03" db="EMBL/GenBank/DDBJ databases">
        <title>Genomic Encyclopedia of Type Strains, Phase IV (KMG-IV): sequencing the most valuable type-strain genomes for metagenomic binning, comparative biology and taxonomic classification.</title>
        <authorList>
            <person name="Goeker M."/>
        </authorList>
    </citation>
    <scope>NUCLEOTIDE SEQUENCE [LARGE SCALE GENOMIC DNA]</scope>
    <source>
        <strain evidence="16 17">DSM 28679</strain>
    </source>
</reference>
<keyword evidence="8 10" id="KW-0472">Membrane</keyword>
<gene>
    <name evidence="16" type="ORF">DFQ45_11228</name>
</gene>
<dbReference type="InterPro" id="IPR000531">
    <property type="entry name" value="Beta-barrel_TonB"/>
</dbReference>
<evidence type="ECO:0000256" key="1">
    <source>
        <dbReference type="ARBA" id="ARBA00004571"/>
    </source>
</evidence>
<sequence>MRIPFTRSVLACAVLGASPLVLADTPAQLDSMVVSAAGYEQKITDAPASISVISQEDLKKKPYTNLLDAVKDIEGVDIGETNDKTNNGQISIRGMGADYTLVLIDGKRQNNNGELYPNSFNGVQYASIPPLSMVERIEVIRGPMGTIYGSDAIGGVINIITKKVSNEWVGSIGYAKTFQTDSDYGNNDNVDFSAMGALIEDTLGVSVRGSFYEADLSNPEFKKLWHNGVDVSKNNNSFGAGKGNVKNEAWTFGVGLTFTPNKDHTIKADYDIAKQKYDNTPYLTKSGDTVDPLGTNDTYRALLQSRAGYKDQLRFERSQYSLFWEAGWSLGKSTMGIHHIDSKNDGRTLPPTLDEREYIAANYRYTGAGAPYANIDAALAAAMADPVFLAMLPRPDRPLESTNTTYSAKYEVPLANHFVVAGAEYQDSRLKDGAFGMEGGSQGEVKKYYQYALYAEDSWNFIDPLTLTYGARYNYHEDFGSHTTPRVYLAYALNDSWTFKGGVSTGYKTPKATDLYDGITGFGSQGANPMIGNPNLKPEKSVNYEVAAYYEHADKHNVNVTLFRNEFKDKIENSELSGSAGDRWEALRAANGTLTKKDNVAKATISGVEVAGRYYIVDNLFVKGNWTYLDSENKETGKPLRSSPKHMFSATLDWQPTSRLNTYLQYSGDIDRYRSTYTSSAGSSKDLYYKDYSTWNLGASYRFSDSFMLIGRVNNLFDKDYLEYSLADRVGTTNYYNEYNNKPAGRNFWLSARYDF</sequence>
<dbReference type="EMBL" id="SNYK01000012">
    <property type="protein sequence ID" value="TDQ36481.1"/>
    <property type="molecule type" value="Genomic_DNA"/>
</dbReference>
<feature type="domain" description="TonB-dependent receptor plug" evidence="15">
    <location>
        <begin position="43"/>
        <end position="156"/>
    </location>
</feature>
<keyword evidence="5 13" id="KW-0732">Signal</keyword>
<dbReference type="AlphaFoldDB" id="A0A4R6TT24"/>
<keyword evidence="17" id="KW-1185">Reference proteome</keyword>
<comment type="subcellular location">
    <subcellularLocation>
        <location evidence="1 10">Cell outer membrane</location>
        <topology evidence="1 10">Multi-pass membrane protein</topology>
    </subcellularLocation>
</comment>
<evidence type="ECO:0000256" key="3">
    <source>
        <dbReference type="ARBA" id="ARBA00022452"/>
    </source>
</evidence>
<keyword evidence="9 10" id="KW-0998">Cell outer membrane</keyword>
<keyword evidence="16" id="KW-0675">Receptor</keyword>
<evidence type="ECO:0000256" key="6">
    <source>
        <dbReference type="ARBA" id="ARBA00023065"/>
    </source>
</evidence>
<evidence type="ECO:0000256" key="4">
    <source>
        <dbReference type="ARBA" id="ARBA00022692"/>
    </source>
</evidence>
<accession>A0A4R6TT24</accession>
<comment type="similarity">
    <text evidence="10 12">Belongs to the TonB-dependent receptor family.</text>
</comment>
<dbReference type="InterPro" id="IPR039426">
    <property type="entry name" value="TonB-dep_rcpt-like"/>
</dbReference>
<dbReference type="InterPro" id="IPR010916">
    <property type="entry name" value="TonB_box_CS"/>
</dbReference>
<dbReference type="GO" id="GO:0044718">
    <property type="term" value="P:siderophore transmembrane transport"/>
    <property type="evidence" value="ECO:0007669"/>
    <property type="project" value="TreeGrafter"/>
</dbReference>
<dbReference type="InterPro" id="IPR036942">
    <property type="entry name" value="Beta-barrel_TonB_sf"/>
</dbReference>
<evidence type="ECO:0000256" key="10">
    <source>
        <dbReference type="PROSITE-ProRule" id="PRU01360"/>
    </source>
</evidence>
<dbReference type="PANTHER" id="PTHR30069">
    <property type="entry name" value="TONB-DEPENDENT OUTER MEMBRANE RECEPTOR"/>
    <property type="match status" value="1"/>
</dbReference>
<dbReference type="RefSeq" id="WP_101496024.1">
    <property type="nucleotide sequence ID" value="NZ_LNJZ01000003.1"/>
</dbReference>
<keyword evidence="6" id="KW-0406">Ion transport</keyword>
<dbReference type="Gene3D" id="2.170.130.10">
    <property type="entry name" value="TonB-dependent receptor, plug domain"/>
    <property type="match status" value="1"/>
</dbReference>
<evidence type="ECO:0000256" key="5">
    <source>
        <dbReference type="ARBA" id="ARBA00022729"/>
    </source>
</evidence>
<feature type="domain" description="TonB-dependent receptor-like beta-barrel" evidence="14">
    <location>
        <begin position="270"/>
        <end position="716"/>
    </location>
</feature>
<dbReference type="GO" id="GO:0009279">
    <property type="term" value="C:cell outer membrane"/>
    <property type="evidence" value="ECO:0007669"/>
    <property type="project" value="UniProtKB-SubCell"/>
</dbReference>
<dbReference type="Pfam" id="PF00593">
    <property type="entry name" value="TonB_dep_Rec_b-barrel"/>
    <property type="match status" value="1"/>
</dbReference>
<keyword evidence="3 10" id="KW-1134">Transmembrane beta strand</keyword>
<dbReference type="InterPro" id="IPR037066">
    <property type="entry name" value="Plug_dom_sf"/>
</dbReference>
<dbReference type="OrthoDB" id="9764669at2"/>